<name>A0A8S9IRB3_BRACR</name>
<gene>
    <name evidence="2" type="ORF">F2Q70_00001618</name>
</gene>
<comment type="caution">
    <text evidence="2">The sequence shown here is derived from an EMBL/GenBank/DDBJ whole genome shotgun (WGS) entry which is preliminary data.</text>
</comment>
<evidence type="ECO:0000313" key="2">
    <source>
        <dbReference type="EMBL" id="KAF2571972.1"/>
    </source>
</evidence>
<protein>
    <submittedName>
        <fullName evidence="2">Uncharacterized protein</fullName>
    </submittedName>
</protein>
<evidence type="ECO:0000256" key="1">
    <source>
        <dbReference type="SAM" id="MobiDB-lite"/>
    </source>
</evidence>
<dbReference type="AlphaFoldDB" id="A0A8S9IRB3"/>
<accession>A0A8S9IRB3</accession>
<sequence length="101" mass="11555">MVFSEMMRKFDALSSLSVQIKRLDSQETGESRSRPINLDDPSTESGMPRGREKPNTEEVAIKLEEEEGEMEEDAEIDRQERISVDRPTMVDIDRHSGNNVD</sequence>
<organism evidence="2">
    <name type="scientific">Brassica cretica</name>
    <name type="common">Mustard</name>
    <dbReference type="NCBI Taxonomy" id="69181"/>
    <lineage>
        <taxon>Eukaryota</taxon>
        <taxon>Viridiplantae</taxon>
        <taxon>Streptophyta</taxon>
        <taxon>Embryophyta</taxon>
        <taxon>Tracheophyta</taxon>
        <taxon>Spermatophyta</taxon>
        <taxon>Magnoliopsida</taxon>
        <taxon>eudicotyledons</taxon>
        <taxon>Gunneridae</taxon>
        <taxon>Pentapetalae</taxon>
        <taxon>rosids</taxon>
        <taxon>malvids</taxon>
        <taxon>Brassicales</taxon>
        <taxon>Brassicaceae</taxon>
        <taxon>Brassiceae</taxon>
        <taxon>Brassica</taxon>
    </lineage>
</organism>
<feature type="compositionally biased region" description="Basic and acidic residues" evidence="1">
    <location>
        <begin position="23"/>
        <end position="33"/>
    </location>
</feature>
<reference evidence="2" key="1">
    <citation type="submission" date="2019-12" db="EMBL/GenBank/DDBJ databases">
        <title>Genome sequencing and annotation of Brassica cretica.</title>
        <authorList>
            <person name="Studholme D.J."/>
            <person name="Sarris P.F."/>
        </authorList>
    </citation>
    <scope>NUCLEOTIDE SEQUENCE</scope>
    <source>
        <strain evidence="2">PFS-102/07</strain>
        <tissue evidence="2">Leaf</tissue>
    </source>
</reference>
<dbReference type="EMBL" id="QGKY02001015">
    <property type="protein sequence ID" value="KAF2571972.1"/>
    <property type="molecule type" value="Genomic_DNA"/>
</dbReference>
<feature type="region of interest" description="Disordered" evidence="1">
    <location>
        <begin position="23"/>
        <end position="101"/>
    </location>
</feature>
<proteinExistence type="predicted"/>
<feature type="compositionally biased region" description="Acidic residues" evidence="1">
    <location>
        <begin position="64"/>
        <end position="75"/>
    </location>
</feature>
<feature type="compositionally biased region" description="Basic and acidic residues" evidence="1">
    <location>
        <begin position="49"/>
        <end position="63"/>
    </location>
</feature>
<feature type="compositionally biased region" description="Basic and acidic residues" evidence="1">
    <location>
        <begin position="91"/>
        <end position="101"/>
    </location>
</feature>